<accession>A0ABT4UJJ9</accession>
<dbReference type="Pfam" id="PF14125">
    <property type="entry name" value="DUF4292"/>
    <property type="match status" value="1"/>
</dbReference>
<sequence>MTNYFIKSVLIGVVSAAMFATSCRPVKKIQNAVNTADTAKVIVLPNPSDGADSMTINQEIHNKVAATKIDFRFFNGKAKVDFIDGKGKKTDATLHIRMQKDSIIWLSLTGALSIEGFRILVKPDSVSIMNKLDKEISYKSMEYLQELIQLPVDFYTLQDLLIGNPVFLPETFSSVRYGEKYLHAVGKTVFFKSLIAINKANNLIANMKLDDVIDTRSRTCDITYDNYQALPDSIMFSAKREINVSEKSKISVKLDFKQNTFNEPQTFPFIVPKNYKLIP</sequence>
<evidence type="ECO:0000313" key="1">
    <source>
        <dbReference type="EMBL" id="MDA3615009.1"/>
    </source>
</evidence>
<proteinExistence type="predicted"/>
<dbReference type="EMBL" id="JAQGEF010000009">
    <property type="protein sequence ID" value="MDA3615009.1"/>
    <property type="molecule type" value="Genomic_DNA"/>
</dbReference>
<gene>
    <name evidence="1" type="ORF">O3P16_09340</name>
</gene>
<reference evidence="1 2" key="1">
    <citation type="submission" date="2022-12" db="EMBL/GenBank/DDBJ databases">
        <title>Chitinophagaceae gen. sp. nov., a new member of the family Chitinophagaceae, isolated from soil in a chemical factory.</title>
        <authorList>
            <person name="Ke Z."/>
        </authorList>
    </citation>
    <scope>NUCLEOTIDE SEQUENCE [LARGE SCALE GENOMIC DNA]</scope>
    <source>
        <strain evidence="1 2">LY-5</strain>
    </source>
</reference>
<evidence type="ECO:0000313" key="2">
    <source>
        <dbReference type="Proteomes" id="UP001210231"/>
    </source>
</evidence>
<dbReference type="PROSITE" id="PS51257">
    <property type="entry name" value="PROKAR_LIPOPROTEIN"/>
    <property type="match status" value="1"/>
</dbReference>
<protein>
    <submittedName>
        <fullName evidence="1">DUF4292 domain-containing protein</fullName>
    </submittedName>
</protein>
<dbReference type="InterPro" id="IPR025634">
    <property type="entry name" value="DUF4292"/>
</dbReference>
<organism evidence="1 2">
    <name type="scientific">Polluticaenibacter yanchengensis</name>
    <dbReference type="NCBI Taxonomy" id="3014562"/>
    <lineage>
        <taxon>Bacteria</taxon>
        <taxon>Pseudomonadati</taxon>
        <taxon>Bacteroidota</taxon>
        <taxon>Chitinophagia</taxon>
        <taxon>Chitinophagales</taxon>
        <taxon>Chitinophagaceae</taxon>
        <taxon>Polluticaenibacter</taxon>
    </lineage>
</organism>
<dbReference type="Proteomes" id="UP001210231">
    <property type="component" value="Unassembled WGS sequence"/>
</dbReference>
<keyword evidence="2" id="KW-1185">Reference proteome</keyword>
<dbReference type="RefSeq" id="WP_407031334.1">
    <property type="nucleotide sequence ID" value="NZ_JAQGEF010000009.1"/>
</dbReference>
<name>A0ABT4UJJ9_9BACT</name>
<comment type="caution">
    <text evidence="1">The sequence shown here is derived from an EMBL/GenBank/DDBJ whole genome shotgun (WGS) entry which is preliminary data.</text>
</comment>
<dbReference type="Gene3D" id="2.50.20.10">
    <property type="entry name" value="Lipoprotein localisation LolA/LolB/LppX"/>
    <property type="match status" value="1"/>
</dbReference>